<dbReference type="NCBIfam" id="NF006771">
    <property type="entry name" value="PRK09290.1-5"/>
    <property type="match status" value="1"/>
</dbReference>
<dbReference type="InterPro" id="IPR002933">
    <property type="entry name" value="Peptidase_M20"/>
</dbReference>
<dbReference type="Pfam" id="PF01546">
    <property type="entry name" value="Peptidase_M20"/>
    <property type="match status" value="1"/>
</dbReference>
<feature type="binding site" evidence="3">
    <location>
        <position position="194"/>
    </location>
    <ligand>
        <name>Zn(2+)</name>
        <dbReference type="ChEBI" id="CHEBI:29105"/>
        <label>1</label>
    </ligand>
</feature>
<organism evidence="5 6">
    <name type="scientific">Mesorhizobium denitrificans</name>
    <dbReference type="NCBI Taxonomy" id="2294114"/>
    <lineage>
        <taxon>Bacteria</taxon>
        <taxon>Pseudomonadati</taxon>
        <taxon>Pseudomonadota</taxon>
        <taxon>Alphaproteobacteria</taxon>
        <taxon>Hyphomicrobiales</taxon>
        <taxon>Phyllobacteriaceae</taxon>
        <taxon>Mesorhizobium</taxon>
    </lineage>
</organism>
<accession>A0A371XGI3</accession>
<dbReference type="InterPro" id="IPR036264">
    <property type="entry name" value="Bact_exopeptidase_dim_dom"/>
</dbReference>
<dbReference type="SUPFAM" id="SSF55031">
    <property type="entry name" value="Bacterial exopeptidase dimerisation domain"/>
    <property type="match status" value="1"/>
</dbReference>
<evidence type="ECO:0000313" key="6">
    <source>
        <dbReference type="Proteomes" id="UP000262379"/>
    </source>
</evidence>
<feature type="binding site" evidence="3">
    <location>
        <position position="386"/>
    </location>
    <ligand>
        <name>Zn(2+)</name>
        <dbReference type="ChEBI" id="CHEBI:29105"/>
        <label>2</label>
    </ligand>
</feature>
<keyword evidence="2 5" id="KW-0378">Hydrolase</keyword>
<evidence type="ECO:0000259" key="4">
    <source>
        <dbReference type="Pfam" id="PF07687"/>
    </source>
</evidence>
<dbReference type="SUPFAM" id="SSF53187">
    <property type="entry name" value="Zn-dependent exopeptidases"/>
    <property type="match status" value="1"/>
</dbReference>
<proteinExistence type="inferred from homology"/>
<dbReference type="PANTHER" id="PTHR32494:SF5">
    <property type="entry name" value="ALLANTOATE AMIDOHYDROLASE"/>
    <property type="match status" value="1"/>
</dbReference>
<feature type="domain" description="Peptidase M20 dimerisation" evidence="4">
    <location>
        <begin position="215"/>
        <end position="310"/>
    </location>
</feature>
<comment type="caution">
    <text evidence="5">The sequence shown here is derived from an EMBL/GenBank/DDBJ whole genome shotgun (WGS) entry which is preliminary data.</text>
</comment>
<dbReference type="Proteomes" id="UP000262379">
    <property type="component" value="Unassembled WGS sequence"/>
</dbReference>
<sequence length="416" mass="45398">MAAPGENLKINADRLWDSIHEMAKIGPGVAGGSNRQTLTDEDGEGRRLFQKWCEEAGLTMGVDEMGTMFARREGTDPNALPVYVGSHLDTQPTGGRYDGVLGVLGGLEVIRSMNDLGIKTKHPVIATNWTNEEGARFAPAMLASGVFAGVIEQDWAYNRVDAKGKKFGEELERIGWKGDEKVGARKMHAFFELHIEQGPILEDEGIDIGVVTHGQGLKWLQVTITGKEAHTGSTPMPKRRNASLGMARVIELVHEVAMDYQPDAVGAVGHIEVYPNSRNIIAGRTVFTIDIRSPDKRVLDEMDARVREGIATICDALDVQYEIEQVGHFDPVTFDKGCVKAIRSSAKRLGYSHRDIVSGAGHDACWINRVAPTAMVMCPCVDGLSHNEAEEITKEWAGAGCDVLFHAVLETAEIVE</sequence>
<dbReference type="GO" id="GO:0016813">
    <property type="term" value="F:hydrolase activity, acting on carbon-nitrogen (but not peptide) bonds, in linear amidines"/>
    <property type="evidence" value="ECO:0007669"/>
    <property type="project" value="InterPro"/>
</dbReference>
<feature type="binding site" evidence="3">
    <location>
        <position position="98"/>
    </location>
    <ligand>
        <name>Zn(2+)</name>
        <dbReference type="ChEBI" id="CHEBI:29105"/>
        <label>2</label>
    </ligand>
</feature>
<dbReference type="NCBIfam" id="TIGR01879">
    <property type="entry name" value="hydantase"/>
    <property type="match status" value="1"/>
</dbReference>
<feature type="binding site" evidence="3">
    <location>
        <position position="87"/>
    </location>
    <ligand>
        <name>Zn(2+)</name>
        <dbReference type="ChEBI" id="CHEBI:29105"/>
        <label>1</label>
    </ligand>
</feature>
<dbReference type="GO" id="GO:0046872">
    <property type="term" value="F:metal ion binding"/>
    <property type="evidence" value="ECO:0007669"/>
    <property type="project" value="UniProtKB-KW"/>
</dbReference>
<evidence type="ECO:0000256" key="3">
    <source>
        <dbReference type="PIRSR" id="PIRSR001235-1"/>
    </source>
</evidence>
<keyword evidence="3" id="KW-0479">Metal-binding</keyword>
<dbReference type="NCBIfam" id="NF006769">
    <property type="entry name" value="PRK09290.1-3"/>
    <property type="match status" value="1"/>
</dbReference>
<dbReference type="CDD" id="cd03884">
    <property type="entry name" value="M20_bAS"/>
    <property type="match status" value="1"/>
</dbReference>
<dbReference type="Gene3D" id="3.30.70.360">
    <property type="match status" value="1"/>
</dbReference>
<feature type="binding site" evidence="3">
    <location>
        <position position="98"/>
    </location>
    <ligand>
        <name>Zn(2+)</name>
        <dbReference type="ChEBI" id="CHEBI:29105"/>
        <label>1</label>
    </ligand>
</feature>
<comment type="similarity">
    <text evidence="1">Belongs to the peptidase M20 family.</text>
</comment>
<evidence type="ECO:0000256" key="2">
    <source>
        <dbReference type="ARBA" id="ARBA00022801"/>
    </source>
</evidence>
<dbReference type="RefSeq" id="WP_116623393.1">
    <property type="nucleotide sequence ID" value="NZ_QURN01000005.1"/>
</dbReference>
<gene>
    <name evidence="5" type="ORF">DY251_08270</name>
</gene>
<dbReference type="PIRSF" id="PIRSF001235">
    <property type="entry name" value="Amidase_carbamoylase"/>
    <property type="match status" value="1"/>
</dbReference>
<dbReference type="PANTHER" id="PTHR32494">
    <property type="entry name" value="ALLANTOATE DEIMINASE-RELATED"/>
    <property type="match status" value="1"/>
</dbReference>
<dbReference type="AlphaFoldDB" id="A0A371XGI3"/>
<keyword evidence="3" id="KW-0862">Zinc</keyword>
<keyword evidence="6" id="KW-1185">Reference proteome</keyword>
<evidence type="ECO:0000256" key="1">
    <source>
        <dbReference type="ARBA" id="ARBA00006153"/>
    </source>
</evidence>
<dbReference type="InterPro" id="IPR010158">
    <property type="entry name" value="Amidase_Cbmase"/>
</dbReference>
<dbReference type="EMBL" id="QURN01000005">
    <property type="protein sequence ID" value="RFC68331.1"/>
    <property type="molecule type" value="Genomic_DNA"/>
</dbReference>
<evidence type="ECO:0000313" key="5">
    <source>
        <dbReference type="EMBL" id="RFC68331.1"/>
    </source>
</evidence>
<dbReference type="Gene3D" id="3.40.630.10">
    <property type="entry name" value="Zn peptidases"/>
    <property type="match status" value="1"/>
</dbReference>
<comment type="cofactor">
    <cofactor evidence="3">
        <name>Zn(2+)</name>
        <dbReference type="ChEBI" id="CHEBI:29105"/>
    </cofactor>
    <text evidence="3">Binds 2 Zn(2+) ions per subunit.</text>
</comment>
<protein>
    <submittedName>
        <fullName evidence="5">Zn-dependent hydrolase</fullName>
    </submittedName>
</protein>
<feature type="binding site" evidence="3">
    <location>
        <position position="133"/>
    </location>
    <ligand>
        <name>Zn(2+)</name>
        <dbReference type="ChEBI" id="CHEBI:29105"/>
        <label>2</label>
    </ligand>
</feature>
<dbReference type="InterPro" id="IPR011650">
    <property type="entry name" value="Peptidase_M20_dimer"/>
</dbReference>
<name>A0A371XGI3_9HYPH</name>
<reference evidence="6" key="1">
    <citation type="submission" date="2018-08" db="EMBL/GenBank/DDBJ databases">
        <authorList>
            <person name="Im W.T."/>
        </authorList>
    </citation>
    <scope>NUCLEOTIDE SEQUENCE [LARGE SCALE GENOMIC DNA]</scope>
    <source>
        <strain evidence="6">LA-28</strain>
    </source>
</reference>
<dbReference type="Pfam" id="PF07687">
    <property type="entry name" value="M20_dimer"/>
    <property type="match status" value="1"/>
</dbReference>